<feature type="compositionally biased region" description="Basic residues" evidence="1">
    <location>
        <begin position="83"/>
        <end position="93"/>
    </location>
</feature>
<evidence type="ECO:0000313" key="3">
    <source>
        <dbReference type="Proteomes" id="UP000057820"/>
    </source>
</evidence>
<accession>A0A0H5NDD9</accession>
<evidence type="ECO:0000256" key="1">
    <source>
        <dbReference type="SAM" id="MobiDB-lite"/>
    </source>
</evidence>
<evidence type="ECO:0000313" key="2">
    <source>
        <dbReference type="EMBL" id="CRY73598.1"/>
    </source>
</evidence>
<proteinExistence type="predicted"/>
<dbReference type="AlphaFoldDB" id="A0A0H5NDD9"/>
<name>A0A0H5NDD9_NOCFR</name>
<feature type="region of interest" description="Disordered" evidence="1">
    <location>
        <begin position="64"/>
        <end position="139"/>
    </location>
</feature>
<feature type="compositionally biased region" description="Low complexity" evidence="1">
    <location>
        <begin position="101"/>
        <end position="130"/>
    </location>
</feature>
<sequence length="139" mass="13935">MHVTIEIDGDTATVRTGQRSRPLLASRLIEAAGPGRAGLVKTVTGGEGLAFSVPVEVARAAGLIREDAPEPVEVVPPVEKPKPASKPRAKRSRRAAEPETGDAVGVTGDADAAEGASDADADTAAGATSDVAEGASDAE</sequence>
<dbReference type="KEGG" id="nfr:ERS450000_00220"/>
<gene>
    <name evidence="2" type="ORF">ERS450000_00220</name>
</gene>
<reference evidence="3" key="1">
    <citation type="submission" date="2015-03" db="EMBL/GenBank/DDBJ databases">
        <authorList>
            <consortium name="Pathogen Informatics"/>
        </authorList>
    </citation>
    <scope>NUCLEOTIDE SEQUENCE [LARGE SCALE GENOMIC DNA]</scope>
    <source>
        <strain evidence="3">NCTC11134</strain>
    </source>
</reference>
<protein>
    <submittedName>
        <fullName evidence="2">Uncharacterized protein</fullName>
    </submittedName>
</protein>
<organism evidence="2 3">
    <name type="scientific">Nocardia farcinica</name>
    <dbReference type="NCBI Taxonomy" id="37329"/>
    <lineage>
        <taxon>Bacteria</taxon>
        <taxon>Bacillati</taxon>
        <taxon>Actinomycetota</taxon>
        <taxon>Actinomycetes</taxon>
        <taxon>Mycobacteriales</taxon>
        <taxon>Nocardiaceae</taxon>
        <taxon>Nocardia</taxon>
    </lineage>
</organism>
<dbReference type="Proteomes" id="UP000057820">
    <property type="component" value="Chromosome 1"/>
</dbReference>
<dbReference type="EMBL" id="LN868938">
    <property type="protein sequence ID" value="CRY73598.1"/>
    <property type="molecule type" value="Genomic_DNA"/>
</dbReference>
<dbReference type="RefSeq" id="WP_060589878.1">
    <property type="nucleotide sequence ID" value="NZ_CP031418.1"/>
</dbReference>